<dbReference type="AlphaFoldDB" id="A0A4Y7TGP9"/>
<dbReference type="SUPFAM" id="SSF48065">
    <property type="entry name" value="DBL homology domain (DH-domain)"/>
    <property type="match status" value="1"/>
</dbReference>
<dbReference type="Pfam" id="PF00621">
    <property type="entry name" value="RhoGEF"/>
    <property type="match status" value="1"/>
</dbReference>
<dbReference type="STRING" id="71717.A0A4Y7TGP9"/>
<dbReference type="Proteomes" id="UP000298030">
    <property type="component" value="Unassembled WGS sequence"/>
</dbReference>
<dbReference type="InterPro" id="IPR035899">
    <property type="entry name" value="DBL_dom_sf"/>
</dbReference>
<dbReference type="PROSITE" id="PS50010">
    <property type="entry name" value="DH_2"/>
    <property type="match status" value="1"/>
</dbReference>
<sequence>MHIFSTLSVSLILAASPPLKVWIKGIQEQGYKADFLPCLLQNVQGMLAVSRRFRDALNEWQKQNPVGDKIGDIFLANVRCFQPFLTYAACQISARDELETEEDTNHAFAAFVERIEGLSNPQNDGTELGLSALLSRPAMHLSRYPLLFQTVLQYTSGGSSDRSTLPTVIRLVENDITEYNAALTKSEKRWNLVLLQRRLKSRPGEEVASRNLACLYPRAVDSYHSST</sequence>
<comment type="caution">
    <text evidence="3">The sequence shown here is derived from an EMBL/GenBank/DDBJ whole genome shotgun (WGS) entry which is preliminary data.</text>
</comment>
<dbReference type="InterPro" id="IPR052233">
    <property type="entry name" value="Rho-type_GEFs"/>
</dbReference>
<proteinExistence type="predicted"/>
<keyword evidence="4" id="KW-1185">Reference proteome</keyword>
<feature type="domain" description="DH" evidence="2">
    <location>
        <begin position="1"/>
        <end position="182"/>
    </location>
</feature>
<dbReference type="Gene3D" id="1.20.900.10">
    <property type="entry name" value="Dbl homology (DH) domain"/>
    <property type="match status" value="1"/>
</dbReference>
<evidence type="ECO:0000313" key="3">
    <source>
        <dbReference type="EMBL" id="TEB33191.1"/>
    </source>
</evidence>
<dbReference type="OrthoDB" id="2272012at2759"/>
<feature type="signal peptide" evidence="1">
    <location>
        <begin position="1"/>
        <end position="23"/>
    </location>
</feature>
<keyword evidence="1" id="KW-0732">Signal</keyword>
<evidence type="ECO:0000313" key="4">
    <source>
        <dbReference type="Proteomes" id="UP000298030"/>
    </source>
</evidence>
<evidence type="ECO:0000256" key="1">
    <source>
        <dbReference type="SAM" id="SignalP"/>
    </source>
</evidence>
<protein>
    <submittedName>
        <fullName evidence="3">Dbl homology domain-containing protein</fullName>
    </submittedName>
</protein>
<feature type="chain" id="PRO_5021340979" evidence="1">
    <location>
        <begin position="24"/>
        <end position="227"/>
    </location>
</feature>
<gene>
    <name evidence="3" type="ORF">FA13DRAFT_193513</name>
</gene>
<dbReference type="SMART" id="SM00325">
    <property type="entry name" value="RhoGEF"/>
    <property type="match status" value="1"/>
</dbReference>
<evidence type="ECO:0000259" key="2">
    <source>
        <dbReference type="PROSITE" id="PS50010"/>
    </source>
</evidence>
<reference evidence="3 4" key="1">
    <citation type="journal article" date="2019" name="Nat. Ecol. Evol.">
        <title>Megaphylogeny resolves global patterns of mushroom evolution.</title>
        <authorList>
            <person name="Varga T."/>
            <person name="Krizsan K."/>
            <person name="Foldi C."/>
            <person name="Dima B."/>
            <person name="Sanchez-Garcia M."/>
            <person name="Sanchez-Ramirez S."/>
            <person name="Szollosi G.J."/>
            <person name="Szarkandi J.G."/>
            <person name="Papp V."/>
            <person name="Albert L."/>
            <person name="Andreopoulos W."/>
            <person name="Angelini C."/>
            <person name="Antonin V."/>
            <person name="Barry K.W."/>
            <person name="Bougher N.L."/>
            <person name="Buchanan P."/>
            <person name="Buyck B."/>
            <person name="Bense V."/>
            <person name="Catcheside P."/>
            <person name="Chovatia M."/>
            <person name="Cooper J."/>
            <person name="Damon W."/>
            <person name="Desjardin D."/>
            <person name="Finy P."/>
            <person name="Geml J."/>
            <person name="Haridas S."/>
            <person name="Hughes K."/>
            <person name="Justo A."/>
            <person name="Karasinski D."/>
            <person name="Kautmanova I."/>
            <person name="Kiss B."/>
            <person name="Kocsube S."/>
            <person name="Kotiranta H."/>
            <person name="LaButti K.M."/>
            <person name="Lechner B.E."/>
            <person name="Liimatainen K."/>
            <person name="Lipzen A."/>
            <person name="Lukacs Z."/>
            <person name="Mihaltcheva S."/>
            <person name="Morgado L.N."/>
            <person name="Niskanen T."/>
            <person name="Noordeloos M.E."/>
            <person name="Ohm R.A."/>
            <person name="Ortiz-Santana B."/>
            <person name="Ovrebo C."/>
            <person name="Racz N."/>
            <person name="Riley R."/>
            <person name="Savchenko A."/>
            <person name="Shiryaev A."/>
            <person name="Soop K."/>
            <person name="Spirin V."/>
            <person name="Szebenyi C."/>
            <person name="Tomsovsky M."/>
            <person name="Tulloss R.E."/>
            <person name="Uehling J."/>
            <person name="Grigoriev I.V."/>
            <person name="Vagvolgyi C."/>
            <person name="Papp T."/>
            <person name="Martin F.M."/>
            <person name="Miettinen O."/>
            <person name="Hibbett D.S."/>
            <person name="Nagy L.G."/>
        </authorList>
    </citation>
    <scope>NUCLEOTIDE SEQUENCE [LARGE SCALE GENOMIC DNA]</scope>
    <source>
        <strain evidence="3 4">FP101781</strain>
    </source>
</reference>
<name>A0A4Y7TGP9_COPMI</name>
<dbReference type="EMBL" id="QPFP01000013">
    <property type="protein sequence ID" value="TEB33191.1"/>
    <property type="molecule type" value="Genomic_DNA"/>
</dbReference>
<dbReference type="GO" id="GO:0005085">
    <property type="term" value="F:guanyl-nucleotide exchange factor activity"/>
    <property type="evidence" value="ECO:0007669"/>
    <property type="project" value="InterPro"/>
</dbReference>
<organism evidence="3 4">
    <name type="scientific">Coprinellus micaceus</name>
    <name type="common">Glistening ink-cap mushroom</name>
    <name type="synonym">Coprinus micaceus</name>
    <dbReference type="NCBI Taxonomy" id="71717"/>
    <lineage>
        <taxon>Eukaryota</taxon>
        <taxon>Fungi</taxon>
        <taxon>Dikarya</taxon>
        <taxon>Basidiomycota</taxon>
        <taxon>Agaricomycotina</taxon>
        <taxon>Agaricomycetes</taxon>
        <taxon>Agaricomycetidae</taxon>
        <taxon>Agaricales</taxon>
        <taxon>Agaricineae</taxon>
        <taxon>Psathyrellaceae</taxon>
        <taxon>Coprinellus</taxon>
    </lineage>
</organism>
<dbReference type="PANTHER" id="PTHR46572">
    <property type="entry name" value="RHO1 GDP-GTP EXCHANGE PROTEIN 1-RELATED"/>
    <property type="match status" value="1"/>
</dbReference>
<dbReference type="InterPro" id="IPR000219">
    <property type="entry name" value="DH_dom"/>
</dbReference>
<accession>A0A4Y7TGP9</accession>
<dbReference type="PANTHER" id="PTHR46572:SF2">
    <property type="entry name" value="RHO1 GDP-GTP EXCHANGE PROTEIN 1-RELATED"/>
    <property type="match status" value="1"/>
</dbReference>